<evidence type="ECO:0000313" key="1">
    <source>
        <dbReference type="EMBL" id="KAG8539637.1"/>
    </source>
</evidence>
<accession>A0AAV6YQW5</accession>
<dbReference type="EMBL" id="WNYA01013773">
    <property type="protein sequence ID" value="KAG8539637.1"/>
    <property type="molecule type" value="Genomic_DNA"/>
</dbReference>
<evidence type="ECO:0000313" key="2">
    <source>
        <dbReference type="Proteomes" id="UP000824782"/>
    </source>
</evidence>
<dbReference type="AlphaFoldDB" id="A0AAV6YQW5"/>
<protein>
    <submittedName>
        <fullName evidence="1">Uncharacterized protein</fullName>
    </submittedName>
</protein>
<name>A0AAV6YQW5_ENGPU</name>
<organism evidence="1 2">
    <name type="scientific">Engystomops pustulosus</name>
    <name type="common">Tungara frog</name>
    <name type="synonym">Physalaemus pustulosus</name>
    <dbReference type="NCBI Taxonomy" id="76066"/>
    <lineage>
        <taxon>Eukaryota</taxon>
        <taxon>Metazoa</taxon>
        <taxon>Chordata</taxon>
        <taxon>Craniata</taxon>
        <taxon>Vertebrata</taxon>
        <taxon>Euteleostomi</taxon>
        <taxon>Amphibia</taxon>
        <taxon>Batrachia</taxon>
        <taxon>Anura</taxon>
        <taxon>Neobatrachia</taxon>
        <taxon>Hyloidea</taxon>
        <taxon>Leptodactylidae</taxon>
        <taxon>Leiuperinae</taxon>
        <taxon>Engystomops</taxon>
    </lineage>
</organism>
<reference evidence="1" key="1">
    <citation type="thesis" date="2020" institute="ProQuest LLC" country="789 East Eisenhower Parkway, Ann Arbor, MI, USA">
        <title>Comparative Genomics and Chromosome Evolution.</title>
        <authorList>
            <person name="Mudd A.B."/>
        </authorList>
    </citation>
    <scope>NUCLEOTIDE SEQUENCE</scope>
    <source>
        <strain evidence="1">237g6f4</strain>
        <tissue evidence="1">Blood</tissue>
    </source>
</reference>
<dbReference type="Proteomes" id="UP000824782">
    <property type="component" value="Unassembled WGS sequence"/>
</dbReference>
<keyword evidence="2" id="KW-1185">Reference proteome</keyword>
<gene>
    <name evidence="1" type="ORF">GDO81_020606</name>
</gene>
<comment type="caution">
    <text evidence="1">The sequence shown here is derived from an EMBL/GenBank/DDBJ whole genome shotgun (WGS) entry which is preliminary data.</text>
</comment>
<proteinExistence type="predicted"/>
<sequence length="75" mass="8764">MEQGMDYWVAQIQQKDVNKRLQVGPDLIDYFSDRQKSVDLEQDQTLLDRMVDGIATSWVNSSNYKNWPGDPITDR</sequence>